<dbReference type="PROSITE" id="PS50949">
    <property type="entry name" value="HTH_GNTR"/>
    <property type="match status" value="1"/>
</dbReference>
<evidence type="ECO:0000256" key="2">
    <source>
        <dbReference type="ARBA" id="ARBA00023125"/>
    </source>
</evidence>
<dbReference type="KEGG" id="lal:AT746_01715"/>
<sequence>MLQQTANNNLTHQLVRELGKAIICGDFSVGQGLPTEAEICTKYDISRTATREAVKMLAAKGLITSRPRKGITVQSHEHWNLFDPDVLDWILNTVPSLERLRDFLQLRLAIEPEAASLAAKNAEPQDLSDIEDALNRMKAAEDGWGDSLQADIDFHSAILRASKNPFFVQLRSFIETALRVSIRFTNKLKGVETASYVEHRKIFDAIAAGNRELAHKTSYIMEAEALQLIESRLES</sequence>
<dbReference type="SMART" id="SM00895">
    <property type="entry name" value="FCD"/>
    <property type="match status" value="1"/>
</dbReference>
<reference evidence="5 6" key="1">
    <citation type="submission" date="2015-12" db="EMBL/GenBank/DDBJ databases">
        <title>Complete genome of Lacimicrobium alkaliphilum KCTC 32984.</title>
        <authorList>
            <person name="Kim S.-G."/>
            <person name="Lee Y.-J."/>
        </authorList>
    </citation>
    <scope>NUCLEOTIDE SEQUENCE [LARGE SCALE GENOMIC DNA]</scope>
    <source>
        <strain evidence="5 6">YelD216</strain>
    </source>
</reference>
<dbReference type="PANTHER" id="PTHR43537">
    <property type="entry name" value="TRANSCRIPTIONAL REGULATOR, GNTR FAMILY"/>
    <property type="match status" value="1"/>
</dbReference>
<dbReference type="InterPro" id="IPR000524">
    <property type="entry name" value="Tscrpt_reg_HTH_GntR"/>
</dbReference>
<dbReference type="Pfam" id="PF00392">
    <property type="entry name" value="GntR"/>
    <property type="match status" value="1"/>
</dbReference>
<dbReference type="GO" id="GO:0003700">
    <property type="term" value="F:DNA-binding transcription factor activity"/>
    <property type="evidence" value="ECO:0007669"/>
    <property type="project" value="InterPro"/>
</dbReference>
<evidence type="ECO:0000313" key="5">
    <source>
        <dbReference type="EMBL" id="ALS97121.1"/>
    </source>
</evidence>
<dbReference type="Gene3D" id="1.20.120.530">
    <property type="entry name" value="GntR ligand-binding domain-like"/>
    <property type="match status" value="1"/>
</dbReference>
<dbReference type="STRING" id="1526571.AT746_01715"/>
<accession>A0A0U3AEJ4</accession>
<proteinExistence type="predicted"/>
<dbReference type="RefSeq" id="WP_062475582.1">
    <property type="nucleotide sequence ID" value="NZ_CP013650.1"/>
</dbReference>
<dbReference type="SMART" id="SM00345">
    <property type="entry name" value="HTH_GNTR"/>
    <property type="match status" value="1"/>
</dbReference>
<feature type="domain" description="HTH gntR-type" evidence="4">
    <location>
        <begin position="8"/>
        <end position="76"/>
    </location>
</feature>
<evidence type="ECO:0000313" key="6">
    <source>
        <dbReference type="Proteomes" id="UP000068447"/>
    </source>
</evidence>
<keyword evidence="3" id="KW-0804">Transcription</keyword>
<organism evidence="5 6">
    <name type="scientific">Lacimicrobium alkaliphilum</name>
    <dbReference type="NCBI Taxonomy" id="1526571"/>
    <lineage>
        <taxon>Bacteria</taxon>
        <taxon>Pseudomonadati</taxon>
        <taxon>Pseudomonadota</taxon>
        <taxon>Gammaproteobacteria</taxon>
        <taxon>Alteromonadales</taxon>
        <taxon>Alteromonadaceae</taxon>
        <taxon>Lacimicrobium</taxon>
    </lineage>
</organism>
<dbReference type="InterPro" id="IPR011711">
    <property type="entry name" value="GntR_C"/>
</dbReference>
<keyword evidence="6" id="KW-1185">Reference proteome</keyword>
<dbReference type="InterPro" id="IPR008920">
    <property type="entry name" value="TF_FadR/GntR_C"/>
</dbReference>
<evidence type="ECO:0000256" key="3">
    <source>
        <dbReference type="ARBA" id="ARBA00023163"/>
    </source>
</evidence>
<evidence type="ECO:0000256" key="1">
    <source>
        <dbReference type="ARBA" id="ARBA00023015"/>
    </source>
</evidence>
<dbReference type="PRINTS" id="PR00035">
    <property type="entry name" value="HTHGNTR"/>
</dbReference>
<dbReference type="PANTHER" id="PTHR43537:SF44">
    <property type="entry name" value="GNTR FAMILY REGULATORY PROTEIN"/>
    <property type="match status" value="1"/>
</dbReference>
<gene>
    <name evidence="5" type="ORF">AT746_01715</name>
</gene>
<protein>
    <submittedName>
        <fullName evidence="5">GntR family transcriptional regulator</fullName>
    </submittedName>
</protein>
<evidence type="ECO:0000259" key="4">
    <source>
        <dbReference type="PROSITE" id="PS50949"/>
    </source>
</evidence>
<dbReference type="Pfam" id="PF07729">
    <property type="entry name" value="FCD"/>
    <property type="match status" value="1"/>
</dbReference>
<dbReference type="InterPro" id="IPR036390">
    <property type="entry name" value="WH_DNA-bd_sf"/>
</dbReference>
<dbReference type="GO" id="GO:0003677">
    <property type="term" value="F:DNA binding"/>
    <property type="evidence" value="ECO:0007669"/>
    <property type="project" value="UniProtKB-KW"/>
</dbReference>
<dbReference type="InterPro" id="IPR036388">
    <property type="entry name" value="WH-like_DNA-bd_sf"/>
</dbReference>
<dbReference type="OrthoDB" id="9028214at2"/>
<dbReference type="AlphaFoldDB" id="A0A0U3AEJ4"/>
<dbReference type="SUPFAM" id="SSF46785">
    <property type="entry name" value="Winged helix' DNA-binding domain"/>
    <property type="match status" value="1"/>
</dbReference>
<keyword evidence="1" id="KW-0805">Transcription regulation</keyword>
<dbReference type="SUPFAM" id="SSF48008">
    <property type="entry name" value="GntR ligand-binding domain-like"/>
    <property type="match status" value="1"/>
</dbReference>
<dbReference type="Proteomes" id="UP000068447">
    <property type="component" value="Chromosome"/>
</dbReference>
<dbReference type="CDD" id="cd07377">
    <property type="entry name" value="WHTH_GntR"/>
    <property type="match status" value="1"/>
</dbReference>
<keyword evidence="2" id="KW-0238">DNA-binding</keyword>
<dbReference type="Gene3D" id="1.10.10.10">
    <property type="entry name" value="Winged helix-like DNA-binding domain superfamily/Winged helix DNA-binding domain"/>
    <property type="match status" value="1"/>
</dbReference>
<dbReference type="EMBL" id="CP013650">
    <property type="protein sequence ID" value="ALS97121.1"/>
    <property type="molecule type" value="Genomic_DNA"/>
</dbReference>
<name>A0A0U3AEJ4_9ALTE</name>